<dbReference type="InterPro" id="IPR003029">
    <property type="entry name" value="S1_domain"/>
</dbReference>
<feature type="domain" description="S1 motif" evidence="5">
    <location>
        <begin position="80"/>
        <end position="158"/>
    </location>
</feature>
<evidence type="ECO:0000259" key="5">
    <source>
        <dbReference type="Pfam" id="PF00575"/>
    </source>
</evidence>
<comment type="similarity">
    <text evidence="2">Belongs to the eukaryotic RPB7/RPC8 RNA polymerase subunit family.</text>
</comment>
<reference evidence="7" key="1">
    <citation type="submission" date="2017-08" db="EMBL/GenBank/DDBJ databases">
        <authorList>
            <person name="Polle J.E."/>
            <person name="Barry K."/>
            <person name="Cushman J."/>
            <person name="Schmutz J."/>
            <person name="Tran D."/>
            <person name="Hathwaick L.T."/>
            <person name="Yim W.C."/>
            <person name="Jenkins J."/>
            <person name="Mckie-Krisberg Z.M."/>
            <person name="Prochnik S."/>
            <person name="Lindquist E."/>
            <person name="Dockter R.B."/>
            <person name="Adam C."/>
            <person name="Molina H."/>
            <person name="Bunkerborg J."/>
            <person name="Jin E."/>
            <person name="Buchheim M."/>
            <person name="Magnuson J."/>
        </authorList>
    </citation>
    <scope>NUCLEOTIDE SEQUENCE</scope>
    <source>
        <strain evidence="7">CCAP 19/18</strain>
    </source>
</reference>
<keyword evidence="3" id="KW-0240">DNA-directed RNA polymerase</keyword>
<protein>
    <recommendedName>
        <fullName evidence="9">DNA-directed RNA polymerase II subunit RPB7</fullName>
    </recommendedName>
</protein>
<evidence type="ECO:0000313" key="8">
    <source>
        <dbReference type="Proteomes" id="UP000815325"/>
    </source>
</evidence>
<evidence type="ECO:0008006" key="9">
    <source>
        <dbReference type="Google" id="ProtNLM"/>
    </source>
</evidence>
<dbReference type="InterPro" id="IPR005576">
    <property type="entry name" value="Rpb7-like_N"/>
</dbReference>
<organism evidence="7 8">
    <name type="scientific">Dunaliella salina</name>
    <name type="common">Green alga</name>
    <name type="synonym">Protococcus salinus</name>
    <dbReference type="NCBI Taxonomy" id="3046"/>
    <lineage>
        <taxon>Eukaryota</taxon>
        <taxon>Viridiplantae</taxon>
        <taxon>Chlorophyta</taxon>
        <taxon>core chlorophytes</taxon>
        <taxon>Chlorophyceae</taxon>
        <taxon>CS clade</taxon>
        <taxon>Chlamydomonadales</taxon>
        <taxon>Dunaliellaceae</taxon>
        <taxon>Dunaliella</taxon>
    </lineage>
</organism>
<dbReference type="PANTHER" id="PTHR12709:SF4">
    <property type="entry name" value="DNA-DIRECTED RNA POLYMERASE II SUBUNIT RPB7"/>
    <property type="match status" value="1"/>
</dbReference>
<proteinExistence type="inferred from homology"/>
<comment type="caution">
    <text evidence="7">The sequence shown here is derived from an EMBL/GenBank/DDBJ whole genome shotgun (WGS) entry which is preliminary data.</text>
</comment>
<feature type="domain" description="RNA polymerase Rpb7-like N-terminal" evidence="6">
    <location>
        <begin position="11"/>
        <end position="65"/>
    </location>
</feature>
<dbReference type="SUPFAM" id="SSF50249">
    <property type="entry name" value="Nucleic acid-binding proteins"/>
    <property type="match status" value="1"/>
</dbReference>
<evidence type="ECO:0000256" key="4">
    <source>
        <dbReference type="ARBA" id="ARBA00023163"/>
    </source>
</evidence>
<evidence type="ECO:0000256" key="1">
    <source>
        <dbReference type="ARBA" id="ARBA00004123"/>
    </source>
</evidence>
<sequence length="175" mass="19412">MFYNLVLYKDLDVAPKWFGKNLRQHVEEKLIQEVEGTCNGRFGYVVAVSQIVSVSPGVIRQDGTGFATFQVMYKALVFRPYKGEVLDTSVTSVNKMGFFAEAGPLQVFVSNHLIPEDFEFTATGDPCYQSSDGFTKIQEGSEVRLRIVGTKMDQSDIFCIGTIKDDYLGVLGGPV</sequence>
<dbReference type="EMBL" id="MU069501">
    <property type="protein sequence ID" value="KAF5840874.1"/>
    <property type="molecule type" value="Genomic_DNA"/>
</dbReference>
<evidence type="ECO:0000313" key="7">
    <source>
        <dbReference type="EMBL" id="KAF5840874.1"/>
    </source>
</evidence>
<dbReference type="SUPFAM" id="SSF88798">
    <property type="entry name" value="N-terminal, heterodimerisation domain of RBP7 (RpoE)"/>
    <property type="match status" value="1"/>
</dbReference>
<dbReference type="Pfam" id="PF00575">
    <property type="entry name" value="S1"/>
    <property type="match status" value="1"/>
</dbReference>
<dbReference type="Gene3D" id="2.40.50.140">
    <property type="entry name" value="Nucleic acid-binding proteins"/>
    <property type="match status" value="1"/>
</dbReference>
<dbReference type="InterPro" id="IPR045113">
    <property type="entry name" value="Rpb7-like"/>
</dbReference>
<evidence type="ECO:0000256" key="2">
    <source>
        <dbReference type="ARBA" id="ARBA00009307"/>
    </source>
</evidence>
<gene>
    <name evidence="7" type="ORF">DUNSADRAFT_15242</name>
</gene>
<dbReference type="CDD" id="cd04462">
    <property type="entry name" value="S1_RNAPII_Rpb7"/>
    <property type="match status" value="1"/>
</dbReference>
<evidence type="ECO:0000259" key="6">
    <source>
        <dbReference type="Pfam" id="PF03876"/>
    </source>
</evidence>
<dbReference type="InterPro" id="IPR012340">
    <property type="entry name" value="NA-bd_OB-fold"/>
</dbReference>
<keyword evidence="4" id="KW-0804">Transcription</keyword>
<accession>A0ABQ7H1Z0</accession>
<dbReference type="PANTHER" id="PTHR12709">
    <property type="entry name" value="DNA-DIRECTED RNA POLYMERASE II, III"/>
    <property type="match status" value="1"/>
</dbReference>
<keyword evidence="8" id="KW-1185">Reference proteome</keyword>
<dbReference type="Pfam" id="PF03876">
    <property type="entry name" value="SHS2_Rpb7-N"/>
    <property type="match status" value="1"/>
</dbReference>
<dbReference type="InterPro" id="IPR036898">
    <property type="entry name" value="RNA_pol_Rpb7-like_N_sf"/>
</dbReference>
<name>A0ABQ7H1Z0_DUNSA</name>
<dbReference type="CDD" id="cd04329">
    <property type="entry name" value="RNAP_II_Rpb7_N"/>
    <property type="match status" value="1"/>
</dbReference>
<dbReference type="Proteomes" id="UP000815325">
    <property type="component" value="Unassembled WGS sequence"/>
</dbReference>
<evidence type="ECO:0000256" key="3">
    <source>
        <dbReference type="ARBA" id="ARBA00022478"/>
    </source>
</evidence>
<dbReference type="Gene3D" id="3.30.1490.120">
    <property type="entry name" value="RNA polymerase Rpb7-like, N-terminal domain"/>
    <property type="match status" value="1"/>
</dbReference>
<comment type="subcellular location">
    <subcellularLocation>
        <location evidence="1">Nucleus</location>
    </subcellularLocation>
</comment>